<dbReference type="Proteomes" id="UP000095284">
    <property type="component" value="Unplaced"/>
</dbReference>
<evidence type="ECO:0000313" key="7">
    <source>
        <dbReference type="EMBL" id="CAD5233848.1"/>
    </source>
</evidence>
<dbReference type="Proteomes" id="UP000659654">
    <property type="component" value="Unassembled WGS sequence"/>
</dbReference>
<keyword evidence="2" id="KW-0479">Metal-binding</keyword>
<keyword evidence="1" id="KW-0001">2Fe-2S</keyword>
<dbReference type="GO" id="GO:0046872">
    <property type="term" value="F:metal ion binding"/>
    <property type="evidence" value="ECO:0007669"/>
    <property type="project" value="UniProtKB-KW"/>
</dbReference>
<dbReference type="AlphaFoldDB" id="A0A1I7SKY7"/>
<dbReference type="InterPro" id="IPR052950">
    <property type="entry name" value="CISD"/>
</dbReference>
<dbReference type="Pfam" id="PF09360">
    <property type="entry name" value="zf-CDGSH"/>
    <property type="match status" value="1"/>
</dbReference>
<evidence type="ECO:0000313" key="8">
    <source>
        <dbReference type="EMBL" id="CAG9129302.1"/>
    </source>
</evidence>
<feature type="domain" description="Iron-binding zinc finger CDGSH type" evidence="6">
    <location>
        <begin position="44"/>
        <end position="81"/>
    </location>
</feature>
<dbReference type="EMBL" id="CAJFDI010000006">
    <property type="protein sequence ID" value="CAD5233848.1"/>
    <property type="molecule type" value="Genomic_DNA"/>
</dbReference>
<dbReference type="OrthoDB" id="15717at2759"/>
<name>A0A1I7SKY7_BURXY</name>
<organism evidence="9 11">
    <name type="scientific">Bursaphelenchus xylophilus</name>
    <name type="common">Pinewood nematode worm</name>
    <name type="synonym">Aphelenchoides xylophilus</name>
    <dbReference type="NCBI Taxonomy" id="6326"/>
    <lineage>
        <taxon>Eukaryota</taxon>
        <taxon>Metazoa</taxon>
        <taxon>Ecdysozoa</taxon>
        <taxon>Nematoda</taxon>
        <taxon>Chromadorea</taxon>
        <taxon>Rhabditida</taxon>
        <taxon>Tylenchina</taxon>
        <taxon>Tylenchomorpha</taxon>
        <taxon>Aphelenchoidea</taxon>
        <taxon>Aphelenchoididae</taxon>
        <taxon>Bursaphelenchus</taxon>
    </lineage>
</organism>
<dbReference type="InterPro" id="IPR018967">
    <property type="entry name" value="FeS-contain_CDGSH-typ"/>
</dbReference>
<dbReference type="WBParaSite" id="BXY_1371900.1">
    <property type="protein sequence ID" value="BXY_1371900.1"/>
    <property type="gene ID" value="BXY_1371900"/>
</dbReference>
<evidence type="ECO:0000256" key="2">
    <source>
        <dbReference type="ARBA" id="ARBA00022723"/>
    </source>
</evidence>
<dbReference type="PANTHER" id="PTHR46491">
    <property type="entry name" value="CDGSH IRON SULFUR DOMAIN PROTEIN HOMOLOG"/>
    <property type="match status" value="1"/>
</dbReference>
<keyword evidence="10" id="KW-1185">Reference proteome</keyword>
<dbReference type="Gene3D" id="3.40.5.90">
    <property type="entry name" value="CDGSH iron-sulfur domain, mitoNEET-type"/>
    <property type="match status" value="2"/>
</dbReference>
<dbReference type="InterPro" id="IPR042216">
    <property type="entry name" value="MitoNEET_CISD"/>
</dbReference>
<evidence type="ECO:0000256" key="4">
    <source>
        <dbReference type="ARBA" id="ARBA00023014"/>
    </source>
</evidence>
<dbReference type="Proteomes" id="UP000582659">
    <property type="component" value="Unassembled WGS sequence"/>
</dbReference>
<evidence type="ECO:0000313" key="10">
    <source>
        <dbReference type="Proteomes" id="UP000659654"/>
    </source>
</evidence>
<proteinExistence type="predicted"/>
<dbReference type="PANTHER" id="PTHR46491:SF3">
    <property type="entry name" value="CDGSH IRON-SULFUR DOMAIN-CONTAINING PROTEIN 3, MITOCHONDRIAL"/>
    <property type="match status" value="1"/>
</dbReference>
<evidence type="ECO:0000256" key="5">
    <source>
        <dbReference type="ARBA" id="ARBA00034078"/>
    </source>
</evidence>
<comment type="cofactor">
    <cofactor evidence="5">
        <name>[2Fe-2S] cluster</name>
        <dbReference type="ChEBI" id="CHEBI:190135"/>
    </cofactor>
</comment>
<protein>
    <submittedName>
        <fullName evidence="7">(pine wood nematode) hypothetical protein</fullName>
    </submittedName>
</protein>
<dbReference type="EMBL" id="CAJFCV020000006">
    <property type="protein sequence ID" value="CAG9129302.1"/>
    <property type="molecule type" value="Genomic_DNA"/>
</dbReference>
<feature type="domain" description="Iron-binding zinc finger CDGSH type" evidence="6">
    <location>
        <begin position="83"/>
        <end position="117"/>
    </location>
</feature>
<gene>
    <name evidence="7" type="ORF">BXYJ_LOCUS13939</name>
</gene>
<evidence type="ECO:0000259" key="6">
    <source>
        <dbReference type="SMART" id="SM00704"/>
    </source>
</evidence>
<keyword evidence="3" id="KW-0408">Iron</keyword>
<keyword evidence="4" id="KW-0411">Iron-sulfur</keyword>
<evidence type="ECO:0000256" key="3">
    <source>
        <dbReference type="ARBA" id="ARBA00023004"/>
    </source>
</evidence>
<dbReference type="SMART" id="SM00704">
    <property type="entry name" value="ZnF_CDGSH"/>
    <property type="match status" value="2"/>
</dbReference>
<accession>A0A1I7SKY7</accession>
<sequence>MMLRAKLKAFNSFRQLSTKLDLSNLKLLNPEVVSVSEHGICCQKKPFRVELEENRTYAYCTCGHSKKQPFCDGTHKEPGCTTLRPLRFVPNQTGFAFLCGCKHTKTPPLCDGTHKTI</sequence>
<dbReference type="GO" id="GO:0051537">
    <property type="term" value="F:2 iron, 2 sulfur cluster binding"/>
    <property type="evidence" value="ECO:0007669"/>
    <property type="project" value="UniProtKB-KW"/>
</dbReference>
<reference evidence="11" key="1">
    <citation type="submission" date="2016-11" db="UniProtKB">
        <authorList>
            <consortium name="WormBaseParasite"/>
        </authorList>
    </citation>
    <scope>IDENTIFICATION</scope>
</reference>
<dbReference type="eggNOG" id="KOG4605">
    <property type="taxonomic scope" value="Eukaryota"/>
</dbReference>
<evidence type="ECO:0000256" key="1">
    <source>
        <dbReference type="ARBA" id="ARBA00022714"/>
    </source>
</evidence>
<dbReference type="GO" id="GO:0005739">
    <property type="term" value="C:mitochondrion"/>
    <property type="evidence" value="ECO:0007669"/>
    <property type="project" value="TreeGrafter"/>
</dbReference>
<dbReference type="SMR" id="A0A1I7SKY7"/>
<evidence type="ECO:0000313" key="9">
    <source>
        <dbReference type="Proteomes" id="UP000095284"/>
    </source>
</evidence>
<evidence type="ECO:0000313" key="11">
    <source>
        <dbReference type="WBParaSite" id="BXY_1371900.1"/>
    </source>
</evidence>
<reference evidence="8" key="2">
    <citation type="submission" date="2020-08" db="EMBL/GenBank/DDBJ databases">
        <authorList>
            <person name="Kikuchi T."/>
        </authorList>
    </citation>
    <scope>NUCLEOTIDE SEQUENCE</scope>
    <source>
        <strain evidence="7">Ka4C1</strain>
    </source>
</reference>